<dbReference type="InterPro" id="IPR029021">
    <property type="entry name" value="Prot-tyrosine_phosphatase-like"/>
</dbReference>
<dbReference type="EMBL" id="JACVVK020000634">
    <property type="protein sequence ID" value="KAK7461590.1"/>
    <property type="molecule type" value="Genomic_DNA"/>
</dbReference>
<dbReference type="PROSITE" id="PS50056">
    <property type="entry name" value="TYR_PHOSPHATASE_2"/>
    <property type="match status" value="1"/>
</dbReference>
<dbReference type="FunFam" id="3.90.190.10:FF:000102">
    <property type="entry name" value="Receptor-type tyrosine-protein phosphatase"/>
    <property type="match status" value="1"/>
</dbReference>
<dbReference type="PANTHER" id="PTHR19134:SF449">
    <property type="entry name" value="TYROSINE-PROTEIN PHOSPHATASE 1"/>
    <property type="match status" value="1"/>
</dbReference>
<dbReference type="EC" id="3.1.3.48" evidence="1"/>
<name>A0ABD0J5L5_9CAEN</name>
<evidence type="ECO:0000256" key="4">
    <source>
        <dbReference type="ARBA" id="ARBA00051722"/>
    </source>
</evidence>
<dbReference type="PROSITE" id="PS50055">
    <property type="entry name" value="TYR_PHOSPHATASE_PTP"/>
    <property type="match status" value="1"/>
</dbReference>
<evidence type="ECO:0000256" key="3">
    <source>
        <dbReference type="ARBA" id="ARBA00022912"/>
    </source>
</evidence>
<dbReference type="SMART" id="SM00404">
    <property type="entry name" value="PTPc_motif"/>
    <property type="match status" value="1"/>
</dbReference>
<keyword evidence="10" id="KW-1185">Reference proteome</keyword>
<feature type="compositionally biased region" description="Basic and acidic residues" evidence="5">
    <location>
        <begin position="259"/>
        <end position="268"/>
    </location>
</feature>
<feature type="compositionally biased region" description="Polar residues" evidence="5">
    <location>
        <begin position="328"/>
        <end position="349"/>
    </location>
</feature>
<evidence type="ECO:0000259" key="7">
    <source>
        <dbReference type="PROSITE" id="PS50055"/>
    </source>
</evidence>
<feature type="non-terminal residue" evidence="9">
    <location>
        <position position="707"/>
    </location>
</feature>
<proteinExistence type="predicted"/>
<dbReference type="CDD" id="cd00047">
    <property type="entry name" value="PTPc"/>
    <property type="match status" value="1"/>
</dbReference>
<dbReference type="InterPro" id="IPR016130">
    <property type="entry name" value="Tyr_Pase_AS"/>
</dbReference>
<keyword evidence="6" id="KW-0812">Transmembrane</keyword>
<dbReference type="InterPro" id="IPR002049">
    <property type="entry name" value="LE_dom"/>
</dbReference>
<gene>
    <name evidence="9" type="ORF">BaRGS_00038675</name>
</gene>
<dbReference type="SMART" id="SM00194">
    <property type="entry name" value="PTPc"/>
    <property type="match status" value="1"/>
</dbReference>
<dbReference type="Proteomes" id="UP001519460">
    <property type="component" value="Unassembled WGS sequence"/>
</dbReference>
<evidence type="ECO:0000313" key="10">
    <source>
        <dbReference type="Proteomes" id="UP001519460"/>
    </source>
</evidence>
<keyword evidence="3" id="KW-0904">Protein phosphatase</keyword>
<dbReference type="GO" id="GO:0004725">
    <property type="term" value="F:protein tyrosine phosphatase activity"/>
    <property type="evidence" value="ECO:0007669"/>
    <property type="project" value="UniProtKB-EC"/>
</dbReference>
<comment type="catalytic activity">
    <reaction evidence="4">
        <text>O-phospho-L-tyrosyl-[protein] + H2O = L-tyrosyl-[protein] + phosphate</text>
        <dbReference type="Rhea" id="RHEA:10684"/>
        <dbReference type="Rhea" id="RHEA-COMP:10136"/>
        <dbReference type="Rhea" id="RHEA-COMP:20101"/>
        <dbReference type="ChEBI" id="CHEBI:15377"/>
        <dbReference type="ChEBI" id="CHEBI:43474"/>
        <dbReference type="ChEBI" id="CHEBI:46858"/>
        <dbReference type="ChEBI" id="CHEBI:61978"/>
        <dbReference type="EC" id="3.1.3.48"/>
    </reaction>
</comment>
<dbReference type="PRINTS" id="PR00700">
    <property type="entry name" value="PRTYPHPHTASE"/>
</dbReference>
<evidence type="ECO:0000256" key="5">
    <source>
        <dbReference type="SAM" id="MobiDB-lite"/>
    </source>
</evidence>
<evidence type="ECO:0000256" key="1">
    <source>
        <dbReference type="ARBA" id="ARBA00013064"/>
    </source>
</evidence>
<dbReference type="InterPro" id="IPR000387">
    <property type="entry name" value="Tyr_Pase_dom"/>
</dbReference>
<dbReference type="Gene3D" id="3.90.190.10">
    <property type="entry name" value="Protein tyrosine phosphatase superfamily"/>
    <property type="match status" value="1"/>
</dbReference>
<feature type="transmembrane region" description="Helical" evidence="6">
    <location>
        <begin position="185"/>
        <end position="208"/>
    </location>
</feature>
<evidence type="ECO:0000256" key="2">
    <source>
        <dbReference type="ARBA" id="ARBA00022801"/>
    </source>
</evidence>
<feature type="compositionally biased region" description="Low complexity" evidence="5">
    <location>
        <begin position="281"/>
        <end position="295"/>
    </location>
</feature>
<dbReference type="InterPro" id="IPR050348">
    <property type="entry name" value="Protein-Tyr_Phosphatase"/>
</dbReference>
<dbReference type="CDD" id="cd00055">
    <property type="entry name" value="EGF_Lam"/>
    <property type="match status" value="1"/>
</dbReference>
<dbReference type="Gene3D" id="2.170.300.10">
    <property type="entry name" value="Tie2 ligand-binding domain superfamily"/>
    <property type="match status" value="1"/>
</dbReference>
<evidence type="ECO:0000259" key="8">
    <source>
        <dbReference type="PROSITE" id="PS50056"/>
    </source>
</evidence>
<keyword evidence="2" id="KW-0378">Hydrolase</keyword>
<accession>A0ABD0J5L5</accession>
<feature type="domain" description="Tyrosine specific protein phosphatases" evidence="8">
    <location>
        <begin position="590"/>
        <end position="663"/>
    </location>
</feature>
<feature type="domain" description="Tyrosine-protein phosphatase" evidence="7">
    <location>
        <begin position="419"/>
        <end position="672"/>
    </location>
</feature>
<dbReference type="Pfam" id="PF00102">
    <property type="entry name" value="Y_phosphatase"/>
    <property type="match status" value="1"/>
</dbReference>
<dbReference type="PROSITE" id="PS00383">
    <property type="entry name" value="TYR_PHOSPHATASE_1"/>
    <property type="match status" value="1"/>
</dbReference>
<evidence type="ECO:0000313" key="9">
    <source>
        <dbReference type="EMBL" id="KAK7461590.1"/>
    </source>
</evidence>
<evidence type="ECO:0000256" key="6">
    <source>
        <dbReference type="SAM" id="Phobius"/>
    </source>
</evidence>
<feature type="region of interest" description="Disordered" evidence="5">
    <location>
        <begin position="218"/>
        <end position="382"/>
    </location>
</feature>
<comment type="caution">
    <text evidence="9">The sequence shown here is derived from an EMBL/GenBank/DDBJ whole genome shotgun (WGS) entry which is preliminary data.</text>
</comment>
<sequence>MGLYGNLCDKNCSDKCAPSDNGIITCRQDNGRCATGCISGWRGPQCTLPCAMNCDGGCDQDNGECNGCVRGYYGVMCQLQCECEAGYYYGVGSCEECGHCLPGDVCDKHNGHCLHGCRDGFDGERCDRCNATRWSSNCSLPCGQCAGNGSCDGTTGQCVEGCLRGFEGDYCTLRLQSSSGVDGGAIAGGVVAAIVVIAAAALGAVFFIRRRRLLAKDSNDTSSLQHSDAVSSAEYSNVTGDGDKKANKPKAHVKPLARAGHDGQETHSDTGPVYSNTSAITNADTTDTPADADNAGPTVVRMQATPAKPVGDRPAKSRSKPSRAPKPTSASGAGQIYENVSVTRCSSPDKTTEAKAPEAFPRKSGRMKKSPSDLESQDVDNDDVYNSEDLYASYKTVGATQQLDAVQRYLITCLGSGELAAQFQNLPQGMTRPHAVGMTEENKRKNRFKALCTYDHNRVILQKPGEGSSDYINATYIKGCQSDKQYIATQGPRVNTIDDLWWMVWQERITQIVMLANLKEDGKDKCEEYWPASGKSQTYGHVTVRGLEEQQRADFVIRSFVLKATGNSVERHVTQYHYMAWPDHGVPLAASLVDYWRYVKGRTTSTVPLLVHCSAGVGRTGTFIALDTASEKESRGDDVNVKKIVTELREQRALMVQSEAQYKFLHEVILEAHTSRATRVSVGQFDVIFPDTIQVNRDNKRIDKEFQ</sequence>
<reference evidence="9 10" key="1">
    <citation type="journal article" date="2023" name="Sci. Data">
        <title>Genome assembly of the Korean intertidal mud-creeper Batillaria attramentaria.</title>
        <authorList>
            <person name="Patra A.K."/>
            <person name="Ho P.T."/>
            <person name="Jun S."/>
            <person name="Lee S.J."/>
            <person name="Kim Y."/>
            <person name="Won Y.J."/>
        </authorList>
    </citation>
    <scope>NUCLEOTIDE SEQUENCE [LARGE SCALE GENOMIC DNA]</scope>
    <source>
        <strain evidence="9">Wonlab-2016</strain>
    </source>
</reference>
<dbReference type="InterPro" id="IPR000242">
    <property type="entry name" value="PTP_cat"/>
</dbReference>
<keyword evidence="6" id="KW-1133">Transmembrane helix</keyword>
<feature type="compositionally biased region" description="Polar residues" evidence="5">
    <location>
        <begin position="220"/>
        <end position="239"/>
    </location>
</feature>
<dbReference type="SUPFAM" id="SSF52799">
    <property type="entry name" value="(Phosphotyrosine protein) phosphatases II"/>
    <property type="match status" value="1"/>
</dbReference>
<organism evidence="9 10">
    <name type="scientific">Batillaria attramentaria</name>
    <dbReference type="NCBI Taxonomy" id="370345"/>
    <lineage>
        <taxon>Eukaryota</taxon>
        <taxon>Metazoa</taxon>
        <taxon>Spiralia</taxon>
        <taxon>Lophotrochozoa</taxon>
        <taxon>Mollusca</taxon>
        <taxon>Gastropoda</taxon>
        <taxon>Caenogastropoda</taxon>
        <taxon>Sorbeoconcha</taxon>
        <taxon>Cerithioidea</taxon>
        <taxon>Batillariidae</taxon>
        <taxon>Batillaria</taxon>
    </lineage>
</organism>
<keyword evidence="6" id="KW-0472">Membrane</keyword>
<dbReference type="AlphaFoldDB" id="A0ABD0J5L5"/>
<dbReference type="InterPro" id="IPR003595">
    <property type="entry name" value="Tyr_Pase_cat"/>
</dbReference>
<protein>
    <recommendedName>
        <fullName evidence="1">protein-tyrosine-phosphatase</fullName>
        <ecNumber evidence="1">3.1.3.48</ecNumber>
    </recommendedName>
</protein>
<dbReference type="PANTHER" id="PTHR19134">
    <property type="entry name" value="RECEPTOR-TYPE TYROSINE-PROTEIN PHOSPHATASE"/>
    <property type="match status" value="1"/>
</dbReference>